<reference evidence="2" key="1">
    <citation type="submission" date="2016-10" db="EMBL/GenBank/DDBJ databases">
        <authorList>
            <person name="Varghese N."/>
            <person name="Submissions S."/>
        </authorList>
    </citation>
    <scope>NUCLEOTIDE SEQUENCE [LARGE SCALE GENOMIC DNA]</scope>
    <source>
        <strain evidence="2">CGMCC 1.6992</strain>
    </source>
</reference>
<gene>
    <name evidence="1" type="ORF">SAMN04488243_1644</name>
</gene>
<organism evidence="1 2">
    <name type="scientific">Thermus arciformis</name>
    <dbReference type="NCBI Taxonomy" id="482827"/>
    <lineage>
        <taxon>Bacteria</taxon>
        <taxon>Thermotogati</taxon>
        <taxon>Deinococcota</taxon>
        <taxon>Deinococci</taxon>
        <taxon>Thermales</taxon>
        <taxon>Thermaceae</taxon>
        <taxon>Thermus</taxon>
    </lineage>
</organism>
<sequence>MRNPVKELIAALTLAFIHNQVQRARHAQTQEEKERLEGEAVQAFLDTIKLFELEREEVFRYFPFTYLDTFPPEFLRKLSMALETFNSGKDSLG</sequence>
<dbReference type="EMBL" id="FNBC01000064">
    <property type="protein sequence ID" value="SDF48066.1"/>
    <property type="molecule type" value="Genomic_DNA"/>
</dbReference>
<proteinExistence type="predicted"/>
<evidence type="ECO:0000313" key="1">
    <source>
        <dbReference type="EMBL" id="SDF48066.1"/>
    </source>
</evidence>
<evidence type="ECO:0000313" key="2">
    <source>
        <dbReference type="Proteomes" id="UP000199446"/>
    </source>
</evidence>
<dbReference type="Proteomes" id="UP000199446">
    <property type="component" value="Unassembled WGS sequence"/>
</dbReference>
<protein>
    <submittedName>
        <fullName evidence="1">Uncharacterized protein</fullName>
    </submittedName>
</protein>
<dbReference type="STRING" id="482827.SAMN04488243_1644"/>
<dbReference type="RefSeq" id="WP_143004379.1">
    <property type="nucleotide sequence ID" value="NZ_FNBC01000064.1"/>
</dbReference>
<name>A0A1G7LFC3_9DEIN</name>
<accession>A0A1G7LFC3</accession>
<dbReference type="AlphaFoldDB" id="A0A1G7LFC3"/>
<keyword evidence="2" id="KW-1185">Reference proteome</keyword>